<keyword evidence="5" id="KW-0805">Transcription regulation</keyword>
<keyword evidence="3 7" id="KW-0863">Zinc-finger</keyword>
<name>A0A2N9IP97_FAGSY</name>
<dbReference type="InterPro" id="IPR013083">
    <property type="entry name" value="Znf_RING/FYVE/PHD"/>
</dbReference>
<evidence type="ECO:0000256" key="4">
    <source>
        <dbReference type="ARBA" id="ARBA00022833"/>
    </source>
</evidence>
<dbReference type="GO" id="GO:0042393">
    <property type="term" value="F:histone binding"/>
    <property type="evidence" value="ECO:0007669"/>
    <property type="project" value="TreeGrafter"/>
</dbReference>
<dbReference type="GO" id="GO:0031490">
    <property type="term" value="F:chromatin DNA binding"/>
    <property type="evidence" value="ECO:0007669"/>
    <property type="project" value="TreeGrafter"/>
</dbReference>
<dbReference type="AlphaFoldDB" id="A0A2N9IP97"/>
<dbReference type="InterPro" id="IPR019786">
    <property type="entry name" value="Zinc_finger_PHD-type_CS"/>
</dbReference>
<evidence type="ECO:0000313" key="10">
    <source>
        <dbReference type="EMBL" id="SPD26104.1"/>
    </source>
</evidence>
<sequence length="1124" mass="124866">MVSIFHITSAVNTPHFTMVAIEVEREEDEGGMVGETFTDYRPPKLSIGPPHPDPIVETSSLSAVQPPEPTYDLTTKDDLESSKALSCLQIETLVYACQRHLQHLPSGARAGFFVGDGAGVGKGRTIAGLIWENWHHGRRKALWISVGSDLKFDARRDLDDVGATCIEVHALNKLPYSKLDSKSVGVREGVVFLTYSSLIASSEKGRSRLQQLVQWCASGFDGLVVFDECHKAKNLVPEAGSQPTRTGEAVLEIQARLPEARVVYCSATGASEPRNMGYMVRLGLWGVGTSFLNFRDFLVLTPNGFPLGADSKQGLGALEKGGVGALELVAMDMKARGMYVCRTLSYKGAEFEVVEAPLEAEMMEMYKKAAEFWAELRVELLSASAILSNEKPNSQLWRLYWASHQRFFRHMCMSAKVPATVRLAKQALIEDKCVVIGLQSTGEARTEEAVTKYVRFGFVLGEESVKELQRKRHSATPGVSIKGRVRKVAKWKPASDGESDEESETDSGHESTESDDEFQICEICNLEEDRKTLLQCSCCSQLFHPACLVPPVMEIVTGDWSCHSCKEKTEEYLQARHAYITELLKRFEAAMERKSKILEIIRSLGLPNNPLDDIIDQLGGPDKVAEITGRRGMLVRAASGKGVTYQARNTKEITMEMVNMHEKQLFMDAKKLIAIISEAGSAGVSLQADRRAINQSFHGVLTEQFNSLEELIGQIKPQHLSTATTAWHSKKKKRKGYNSLDYFSFAPEMKEKRKPFFLKAWSFSGLLFTNLGGERRFASIVAKRLESLGALTQGDRRQVEFVLVFWAGPSLSAYNYDSAYGKRALMVMYRGLMEQEPLPVVPPGCSSEKPDTIPDFIVKAKAALVSVGIVRETVLANGKDSGKVSSRIVDSDMHDVGRFLNRLLGLPPDIQNRLFELFVSILDLLVQNARIEGNLDSGIVDMKANVIELQGTPKTVHVDQMSGASTVLFTFTLDRGITWESASTMLDEKQKDGLSSSNDGFYESRREWLGRRHFILAFESSASGMYKIVRPAVGESLREMSLAEVKNKYRKLSSLEKARSGWEDEYEVSSKQCMHGPKCKLGDFCTVGRRIQEVNVLGGLILPVWGTIEKALSKQVTWPHLLLN</sequence>
<protein>
    <recommendedName>
        <fullName evidence="9">PHD-type domain-containing protein</fullName>
    </recommendedName>
</protein>
<gene>
    <name evidence="10" type="ORF">FSB_LOCUS53986</name>
</gene>
<dbReference type="SUPFAM" id="SSF57903">
    <property type="entry name" value="FYVE/PHD zinc finger"/>
    <property type="match status" value="1"/>
</dbReference>
<dbReference type="Pfam" id="PF13872">
    <property type="entry name" value="AAA_34"/>
    <property type="match status" value="1"/>
</dbReference>
<evidence type="ECO:0000256" key="5">
    <source>
        <dbReference type="ARBA" id="ARBA00023015"/>
    </source>
</evidence>
<dbReference type="Gene3D" id="3.40.50.300">
    <property type="entry name" value="P-loop containing nucleotide triphosphate hydrolases"/>
    <property type="match status" value="1"/>
</dbReference>
<dbReference type="FunFam" id="3.40.50.300:FF:000342">
    <property type="entry name" value="Protein strawberry notch homolog 2"/>
    <property type="match status" value="1"/>
</dbReference>
<organism evidence="10">
    <name type="scientific">Fagus sylvatica</name>
    <name type="common">Beechnut</name>
    <dbReference type="NCBI Taxonomy" id="28930"/>
    <lineage>
        <taxon>Eukaryota</taxon>
        <taxon>Viridiplantae</taxon>
        <taxon>Streptophyta</taxon>
        <taxon>Embryophyta</taxon>
        <taxon>Tracheophyta</taxon>
        <taxon>Spermatophyta</taxon>
        <taxon>Magnoliopsida</taxon>
        <taxon>eudicotyledons</taxon>
        <taxon>Gunneridae</taxon>
        <taxon>Pentapetalae</taxon>
        <taxon>rosids</taxon>
        <taxon>fabids</taxon>
        <taxon>Fagales</taxon>
        <taxon>Fagaceae</taxon>
        <taxon>Fagus</taxon>
    </lineage>
</organism>
<keyword evidence="6" id="KW-0804">Transcription</keyword>
<feature type="region of interest" description="Disordered" evidence="8">
    <location>
        <begin position="490"/>
        <end position="514"/>
    </location>
</feature>
<dbReference type="GO" id="GO:0006355">
    <property type="term" value="P:regulation of DNA-templated transcription"/>
    <property type="evidence" value="ECO:0007669"/>
    <property type="project" value="InterPro"/>
</dbReference>
<reference evidence="10" key="1">
    <citation type="submission" date="2018-02" db="EMBL/GenBank/DDBJ databases">
        <authorList>
            <person name="Cohen D.B."/>
            <person name="Kent A.D."/>
        </authorList>
    </citation>
    <scope>NUCLEOTIDE SEQUENCE</scope>
</reference>
<evidence type="ECO:0000256" key="3">
    <source>
        <dbReference type="ARBA" id="ARBA00022771"/>
    </source>
</evidence>
<dbReference type="PANTHER" id="PTHR12706:SF13">
    <property type="entry name" value="PROTEIN FORGETTER 1"/>
    <property type="match status" value="1"/>
</dbReference>
<evidence type="ECO:0000259" key="9">
    <source>
        <dbReference type="PROSITE" id="PS50016"/>
    </source>
</evidence>
<dbReference type="GO" id="GO:0005634">
    <property type="term" value="C:nucleus"/>
    <property type="evidence" value="ECO:0007669"/>
    <property type="project" value="TreeGrafter"/>
</dbReference>
<dbReference type="InterPro" id="IPR057332">
    <property type="entry name" value="SBNO_a/b_dom"/>
</dbReference>
<dbReference type="SMART" id="SM00249">
    <property type="entry name" value="PHD"/>
    <property type="match status" value="1"/>
</dbReference>
<dbReference type="InterPro" id="IPR026741">
    <property type="entry name" value="SNO"/>
</dbReference>
<dbReference type="PROSITE" id="PS01359">
    <property type="entry name" value="ZF_PHD_1"/>
    <property type="match status" value="1"/>
</dbReference>
<evidence type="ECO:0000256" key="7">
    <source>
        <dbReference type="PROSITE-ProRule" id="PRU00146"/>
    </source>
</evidence>
<dbReference type="PROSITE" id="PS50016">
    <property type="entry name" value="ZF_PHD_2"/>
    <property type="match status" value="1"/>
</dbReference>
<accession>A0A2N9IP97</accession>
<dbReference type="Pfam" id="PF25373">
    <property type="entry name" value="SBNO"/>
    <property type="match status" value="1"/>
</dbReference>
<keyword evidence="2" id="KW-0479">Metal-binding</keyword>
<comment type="similarity">
    <text evidence="1">Belongs to the SBNO family.</text>
</comment>
<dbReference type="SUPFAM" id="SSF52540">
    <property type="entry name" value="P-loop containing nucleoside triphosphate hydrolases"/>
    <property type="match status" value="1"/>
</dbReference>
<evidence type="ECO:0000256" key="6">
    <source>
        <dbReference type="ARBA" id="ARBA00023163"/>
    </source>
</evidence>
<dbReference type="GO" id="GO:0008270">
    <property type="term" value="F:zinc ion binding"/>
    <property type="evidence" value="ECO:0007669"/>
    <property type="project" value="UniProtKB-KW"/>
</dbReference>
<dbReference type="Pfam" id="PF13871">
    <property type="entry name" value="Helicase_C_4"/>
    <property type="match status" value="2"/>
</dbReference>
<dbReference type="Pfam" id="PF00628">
    <property type="entry name" value="PHD"/>
    <property type="match status" value="1"/>
</dbReference>
<feature type="domain" description="PHD-type" evidence="9">
    <location>
        <begin position="518"/>
        <end position="568"/>
    </location>
</feature>
<dbReference type="EMBL" id="OIVN01006144">
    <property type="protein sequence ID" value="SPD26104.1"/>
    <property type="molecule type" value="Genomic_DNA"/>
</dbReference>
<dbReference type="Gene3D" id="3.30.40.10">
    <property type="entry name" value="Zinc/RING finger domain, C3HC4 (zinc finger)"/>
    <property type="match status" value="1"/>
</dbReference>
<keyword evidence="4" id="KW-0862">Zinc</keyword>
<proteinExistence type="inferred from homology"/>
<evidence type="ECO:0000256" key="8">
    <source>
        <dbReference type="SAM" id="MobiDB-lite"/>
    </source>
</evidence>
<dbReference type="InterPro" id="IPR027417">
    <property type="entry name" value="P-loop_NTPase"/>
</dbReference>
<dbReference type="InterPro" id="IPR001965">
    <property type="entry name" value="Znf_PHD"/>
</dbReference>
<dbReference type="InterPro" id="IPR011011">
    <property type="entry name" value="Znf_FYVE_PHD"/>
</dbReference>
<dbReference type="InterPro" id="IPR026937">
    <property type="entry name" value="SBNO_Helicase_C_dom"/>
</dbReference>
<dbReference type="InterPro" id="IPR039187">
    <property type="entry name" value="SNO_AAA"/>
</dbReference>
<dbReference type="InterPro" id="IPR019787">
    <property type="entry name" value="Znf_PHD-finger"/>
</dbReference>
<dbReference type="PANTHER" id="PTHR12706">
    <property type="entry name" value="STRAWBERRY NOTCH-RELATED"/>
    <property type="match status" value="1"/>
</dbReference>
<evidence type="ECO:0000256" key="2">
    <source>
        <dbReference type="ARBA" id="ARBA00022723"/>
    </source>
</evidence>
<evidence type="ECO:0000256" key="1">
    <source>
        <dbReference type="ARBA" id="ARBA00006992"/>
    </source>
</evidence>